<protein>
    <recommendedName>
        <fullName evidence="1">Uncharacterized protein TP-0789 domain-containing protein</fullName>
    </recommendedName>
</protein>
<dbReference type="InterPro" id="IPR033399">
    <property type="entry name" value="TP_0789-like"/>
</dbReference>
<sequence length="191" mass="22347">TEKRLIRFLSPADIKGTGLLTFDYENKDDDMWLFMPALRKTRRIVSTEKAKNFMGSEFTYADMTPPILDNFTYEILGEEDVAGTSCWKIEMIPVGDDVADENGFSKRISFIAKQDFVIRKAIYYDLDGELYKKLAVENVKEIDAENHKFRPMRMVIVNRQNGRKSVLNVDEIQFNPEVKDEFFTTRYLERN</sequence>
<reference evidence="2" key="1">
    <citation type="journal article" date="2014" name="Front. Microbiol.">
        <title>High frequency of phylogenetically diverse reductive dehalogenase-homologous genes in deep subseafloor sedimentary metagenomes.</title>
        <authorList>
            <person name="Kawai M."/>
            <person name="Futagami T."/>
            <person name="Toyoda A."/>
            <person name="Takaki Y."/>
            <person name="Nishi S."/>
            <person name="Hori S."/>
            <person name="Arai W."/>
            <person name="Tsubouchi T."/>
            <person name="Morono Y."/>
            <person name="Uchiyama I."/>
            <person name="Ito T."/>
            <person name="Fujiyama A."/>
            <person name="Inagaki F."/>
            <person name="Takami H."/>
        </authorList>
    </citation>
    <scope>NUCLEOTIDE SEQUENCE</scope>
    <source>
        <strain evidence="2">Expedition CK06-06</strain>
    </source>
</reference>
<dbReference type="CDD" id="cd16329">
    <property type="entry name" value="LolA_like"/>
    <property type="match status" value="1"/>
</dbReference>
<comment type="caution">
    <text evidence="2">The sequence shown here is derived from an EMBL/GenBank/DDBJ whole genome shotgun (WGS) entry which is preliminary data.</text>
</comment>
<dbReference type="EMBL" id="BARW01024179">
    <property type="protein sequence ID" value="GAI89300.1"/>
    <property type="molecule type" value="Genomic_DNA"/>
</dbReference>
<feature type="domain" description="Uncharacterized protein TP-0789" evidence="1">
    <location>
        <begin position="2"/>
        <end position="190"/>
    </location>
</feature>
<gene>
    <name evidence="2" type="ORF">S12H4_39922</name>
</gene>
<organism evidence="2">
    <name type="scientific">marine sediment metagenome</name>
    <dbReference type="NCBI Taxonomy" id="412755"/>
    <lineage>
        <taxon>unclassified sequences</taxon>
        <taxon>metagenomes</taxon>
        <taxon>ecological metagenomes</taxon>
    </lineage>
</organism>
<dbReference type="AlphaFoldDB" id="X1TNY6"/>
<dbReference type="Pfam" id="PF17131">
    <property type="entry name" value="LolA_like"/>
    <property type="match status" value="1"/>
</dbReference>
<dbReference type="Gene3D" id="2.50.20.10">
    <property type="entry name" value="Lipoprotein localisation LolA/LolB/LppX"/>
    <property type="match status" value="1"/>
</dbReference>
<feature type="non-terminal residue" evidence="2">
    <location>
        <position position="1"/>
    </location>
</feature>
<proteinExistence type="predicted"/>
<name>X1TNY6_9ZZZZ</name>
<evidence type="ECO:0000313" key="2">
    <source>
        <dbReference type="EMBL" id="GAI89300.1"/>
    </source>
</evidence>
<accession>X1TNY6</accession>
<evidence type="ECO:0000259" key="1">
    <source>
        <dbReference type="Pfam" id="PF17131"/>
    </source>
</evidence>